<dbReference type="GO" id="GO:0003677">
    <property type="term" value="F:DNA binding"/>
    <property type="evidence" value="ECO:0007669"/>
    <property type="project" value="UniProtKB-KW"/>
</dbReference>
<dbReference type="Pfam" id="PF03754">
    <property type="entry name" value="At2g31720-like"/>
    <property type="match status" value="1"/>
</dbReference>
<keyword evidence="7" id="KW-1185">Reference proteome</keyword>
<dbReference type="InterPro" id="IPR005508">
    <property type="entry name" value="At2g31720-like"/>
</dbReference>
<dbReference type="PANTHER" id="PTHR31541">
    <property type="entry name" value="B3 DOMAIN PLANT PROTEIN-RELATED"/>
    <property type="match status" value="1"/>
</dbReference>
<evidence type="ECO:0000256" key="4">
    <source>
        <dbReference type="ARBA" id="ARBA00023163"/>
    </source>
</evidence>
<keyword evidence="2" id="KW-0805">Transcription regulation</keyword>
<gene>
    <name evidence="6" type="ORF">Cgig2_009075</name>
</gene>
<sequence>MRNWIVSEEDFGDDAINNYSCSCLSPLDCLAIVAQKALEKETALSSTLFLHIPMVERHKPIKRKLFECQATEVEQITMVEQQFTSSGNPKIWRSKLPKIEKTTPKPNIPFTMVEVEETRIIPTKRNKEPSTAQSPILPQEFKDVIFSMGGTDPVMVIQKNLFKCDVDKGQGRITMPVRECEKRLSLTEAEKRMLEVRDAKKSLVGIRVKVIEPGLQDRELTFKKWRYNENSSNYVLVNNWFEVVVKNGLRDGDDIQIWSFRINGKLAFALVKLPRSPKNHQPVHRGHIVPVHGLAKELLPLLFHGRVF</sequence>
<comment type="caution">
    <text evidence="6">The sequence shown here is derived from an EMBL/GenBank/DDBJ whole genome shotgun (WGS) entry which is preliminary data.</text>
</comment>
<evidence type="ECO:0000256" key="3">
    <source>
        <dbReference type="ARBA" id="ARBA00023125"/>
    </source>
</evidence>
<comment type="subcellular location">
    <subcellularLocation>
        <location evidence="1">Nucleus</location>
    </subcellularLocation>
</comment>
<dbReference type="SUPFAM" id="SSF101936">
    <property type="entry name" value="DNA-binding pseudobarrel domain"/>
    <property type="match status" value="1"/>
</dbReference>
<keyword evidence="4" id="KW-0804">Transcription</keyword>
<keyword evidence="5" id="KW-0539">Nucleus</keyword>
<dbReference type="Proteomes" id="UP001153076">
    <property type="component" value="Unassembled WGS sequence"/>
</dbReference>
<dbReference type="Gene3D" id="2.40.330.10">
    <property type="entry name" value="DNA-binding pseudobarrel domain"/>
    <property type="match status" value="1"/>
</dbReference>
<reference evidence="6" key="1">
    <citation type="submission" date="2022-04" db="EMBL/GenBank/DDBJ databases">
        <title>Carnegiea gigantea Genome sequencing and assembly v2.</title>
        <authorList>
            <person name="Copetti D."/>
            <person name="Sanderson M.J."/>
            <person name="Burquez A."/>
            <person name="Wojciechowski M.F."/>
        </authorList>
    </citation>
    <scope>NUCLEOTIDE SEQUENCE</scope>
    <source>
        <strain evidence="6">SGP5-SGP5p</strain>
        <tissue evidence="6">Aerial part</tissue>
    </source>
</reference>
<dbReference type="InterPro" id="IPR015300">
    <property type="entry name" value="DNA-bd_pseudobarrel_sf"/>
</dbReference>
<accession>A0A9Q1KDP4</accession>
<dbReference type="AlphaFoldDB" id="A0A9Q1KDP4"/>
<evidence type="ECO:0000313" key="6">
    <source>
        <dbReference type="EMBL" id="KAJ8441367.1"/>
    </source>
</evidence>
<proteinExistence type="predicted"/>
<dbReference type="EMBL" id="JAKOGI010000168">
    <property type="protein sequence ID" value="KAJ8441367.1"/>
    <property type="molecule type" value="Genomic_DNA"/>
</dbReference>
<name>A0A9Q1KDP4_9CARY</name>
<keyword evidence="3" id="KW-0238">DNA-binding</keyword>
<dbReference type="PANTHER" id="PTHR31541:SF25">
    <property type="entry name" value="GAMMA-GLIADIN B"/>
    <property type="match status" value="1"/>
</dbReference>
<evidence type="ECO:0000313" key="7">
    <source>
        <dbReference type="Proteomes" id="UP001153076"/>
    </source>
</evidence>
<evidence type="ECO:0000256" key="1">
    <source>
        <dbReference type="ARBA" id="ARBA00004123"/>
    </source>
</evidence>
<evidence type="ECO:0000256" key="2">
    <source>
        <dbReference type="ARBA" id="ARBA00023015"/>
    </source>
</evidence>
<evidence type="ECO:0000256" key="5">
    <source>
        <dbReference type="ARBA" id="ARBA00023242"/>
    </source>
</evidence>
<organism evidence="6 7">
    <name type="scientific">Carnegiea gigantea</name>
    <dbReference type="NCBI Taxonomy" id="171969"/>
    <lineage>
        <taxon>Eukaryota</taxon>
        <taxon>Viridiplantae</taxon>
        <taxon>Streptophyta</taxon>
        <taxon>Embryophyta</taxon>
        <taxon>Tracheophyta</taxon>
        <taxon>Spermatophyta</taxon>
        <taxon>Magnoliopsida</taxon>
        <taxon>eudicotyledons</taxon>
        <taxon>Gunneridae</taxon>
        <taxon>Pentapetalae</taxon>
        <taxon>Caryophyllales</taxon>
        <taxon>Cactineae</taxon>
        <taxon>Cactaceae</taxon>
        <taxon>Cactoideae</taxon>
        <taxon>Echinocereeae</taxon>
        <taxon>Carnegiea</taxon>
    </lineage>
</organism>
<dbReference type="OrthoDB" id="1935604at2759"/>
<protein>
    <recommendedName>
        <fullName evidence="8">TF-B3 domain-containing protein</fullName>
    </recommendedName>
</protein>
<dbReference type="GO" id="GO:0005634">
    <property type="term" value="C:nucleus"/>
    <property type="evidence" value="ECO:0007669"/>
    <property type="project" value="UniProtKB-SubCell"/>
</dbReference>
<evidence type="ECO:0008006" key="8">
    <source>
        <dbReference type="Google" id="ProtNLM"/>
    </source>
</evidence>